<evidence type="ECO:0000256" key="1">
    <source>
        <dbReference type="SAM" id="MobiDB-lite"/>
    </source>
</evidence>
<sequence length="317" mass="35034">MAPNYEPTFFLLKRRLPPSESANLLGRVIRRYQDPTLAYSPESPAKALTADVYEKFLLEPQHDDFAVLTARQTSDKTRFFKFLGTLSSSEASAASTTITSPRIITRRLKNEGVYFEKLKGVPETRRKLLEMCPVGDKVYLVVGTMSISSAQFSMDSYQQKSKTLGVQIPVGMIASAAVAAGTGIPLPPGVAAEFIPDAEGGVKRDEGRGYGASFSVESEKEEVFAIAVKVIRRTWKGLGGELKVGTRQPEYRGGQHFAEIDDADSESERDDEAEDEEAMEEIAAQGLEMMDEYNLEGQGNGDDWVLNPFQLRDDERL</sequence>
<accession>A0AAN7AHY7</accession>
<organism evidence="2 3">
    <name type="scientific">Podospora australis</name>
    <dbReference type="NCBI Taxonomy" id="1536484"/>
    <lineage>
        <taxon>Eukaryota</taxon>
        <taxon>Fungi</taxon>
        <taxon>Dikarya</taxon>
        <taxon>Ascomycota</taxon>
        <taxon>Pezizomycotina</taxon>
        <taxon>Sordariomycetes</taxon>
        <taxon>Sordariomycetidae</taxon>
        <taxon>Sordariales</taxon>
        <taxon>Podosporaceae</taxon>
        <taxon>Podospora</taxon>
    </lineage>
</organism>
<keyword evidence="3" id="KW-1185">Reference proteome</keyword>
<reference evidence="2" key="1">
    <citation type="journal article" date="2023" name="Mol. Phylogenet. Evol.">
        <title>Genome-scale phylogeny and comparative genomics of the fungal order Sordariales.</title>
        <authorList>
            <person name="Hensen N."/>
            <person name="Bonometti L."/>
            <person name="Westerberg I."/>
            <person name="Brannstrom I.O."/>
            <person name="Guillou S."/>
            <person name="Cros-Aarteil S."/>
            <person name="Calhoun S."/>
            <person name="Haridas S."/>
            <person name="Kuo A."/>
            <person name="Mondo S."/>
            <person name="Pangilinan J."/>
            <person name="Riley R."/>
            <person name="LaButti K."/>
            <person name="Andreopoulos B."/>
            <person name="Lipzen A."/>
            <person name="Chen C."/>
            <person name="Yan M."/>
            <person name="Daum C."/>
            <person name="Ng V."/>
            <person name="Clum A."/>
            <person name="Steindorff A."/>
            <person name="Ohm R.A."/>
            <person name="Martin F."/>
            <person name="Silar P."/>
            <person name="Natvig D.O."/>
            <person name="Lalanne C."/>
            <person name="Gautier V."/>
            <person name="Ament-Velasquez S.L."/>
            <person name="Kruys A."/>
            <person name="Hutchinson M.I."/>
            <person name="Powell A.J."/>
            <person name="Barry K."/>
            <person name="Miller A.N."/>
            <person name="Grigoriev I.V."/>
            <person name="Debuchy R."/>
            <person name="Gladieux P."/>
            <person name="Hiltunen Thoren M."/>
            <person name="Johannesson H."/>
        </authorList>
    </citation>
    <scope>NUCLEOTIDE SEQUENCE</scope>
    <source>
        <strain evidence="2">PSN309</strain>
    </source>
</reference>
<dbReference type="AlphaFoldDB" id="A0AAN7AHY7"/>
<proteinExistence type="predicted"/>
<name>A0AAN7AHY7_9PEZI</name>
<evidence type="ECO:0000313" key="3">
    <source>
        <dbReference type="Proteomes" id="UP001302126"/>
    </source>
</evidence>
<feature type="region of interest" description="Disordered" evidence="1">
    <location>
        <begin position="294"/>
        <end position="317"/>
    </location>
</feature>
<dbReference type="Proteomes" id="UP001302126">
    <property type="component" value="Unassembled WGS sequence"/>
</dbReference>
<dbReference type="EMBL" id="MU864418">
    <property type="protein sequence ID" value="KAK4186667.1"/>
    <property type="molecule type" value="Genomic_DNA"/>
</dbReference>
<gene>
    <name evidence="2" type="ORF">QBC35DRAFT_500641</name>
</gene>
<protein>
    <submittedName>
        <fullName evidence="2">Uncharacterized protein</fullName>
    </submittedName>
</protein>
<reference evidence="2" key="2">
    <citation type="submission" date="2023-05" db="EMBL/GenBank/DDBJ databases">
        <authorList>
            <consortium name="Lawrence Berkeley National Laboratory"/>
            <person name="Steindorff A."/>
            <person name="Hensen N."/>
            <person name="Bonometti L."/>
            <person name="Westerberg I."/>
            <person name="Brannstrom I.O."/>
            <person name="Guillou S."/>
            <person name="Cros-Aarteil S."/>
            <person name="Calhoun S."/>
            <person name="Haridas S."/>
            <person name="Kuo A."/>
            <person name="Mondo S."/>
            <person name="Pangilinan J."/>
            <person name="Riley R."/>
            <person name="Labutti K."/>
            <person name="Andreopoulos B."/>
            <person name="Lipzen A."/>
            <person name="Chen C."/>
            <person name="Yanf M."/>
            <person name="Daum C."/>
            <person name="Ng V."/>
            <person name="Clum A."/>
            <person name="Ohm R."/>
            <person name="Martin F."/>
            <person name="Silar P."/>
            <person name="Natvig D."/>
            <person name="Lalanne C."/>
            <person name="Gautier V."/>
            <person name="Ament-Velasquez S.L."/>
            <person name="Kruys A."/>
            <person name="Hutchinson M.I."/>
            <person name="Powell A.J."/>
            <person name="Barry K."/>
            <person name="Miller A.N."/>
            <person name="Grigoriev I.V."/>
            <person name="Debuchy R."/>
            <person name="Gladieux P."/>
            <person name="Thoren M.H."/>
            <person name="Johannesson H."/>
        </authorList>
    </citation>
    <scope>NUCLEOTIDE SEQUENCE</scope>
    <source>
        <strain evidence="2">PSN309</strain>
    </source>
</reference>
<comment type="caution">
    <text evidence="2">The sequence shown here is derived from an EMBL/GenBank/DDBJ whole genome shotgun (WGS) entry which is preliminary data.</text>
</comment>
<evidence type="ECO:0000313" key="2">
    <source>
        <dbReference type="EMBL" id="KAK4186667.1"/>
    </source>
</evidence>